<name>A0A0R3WNZ9_HYDTA</name>
<evidence type="ECO:0000313" key="2">
    <source>
        <dbReference type="Proteomes" id="UP000274429"/>
    </source>
</evidence>
<dbReference type="AlphaFoldDB" id="A0A0R3WNZ9"/>
<dbReference type="OrthoDB" id="4096362at2759"/>
<dbReference type="STRING" id="6205.A0A0R3WNZ9"/>
<reference evidence="3" key="1">
    <citation type="submission" date="2017-02" db="UniProtKB">
        <authorList>
            <consortium name="WormBaseParasite"/>
        </authorList>
    </citation>
    <scope>IDENTIFICATION</scope>
</reference>
<dbReference type="EMBL" id="UYWX01001121">
    <property type="protein sequence ID" value="VDM20146.1"/>
    <property type="molecule type" value="Genomic_DNA"/>
</dbReference>
<evidence type="ECO:0000313" key="3">
    <source>
        <dbReference type="WBParaSite" id="TTAC_0000248701-mRNA-1"/>
    </source>
</evidence>
<protein>
    <submittedName>
        <fullName evidence="3">Transmembrane protein</fullName>
    </submittedName>
</protein>
<keyword evidence="2" id="KW-1185">Reference proteome</keyword>
<dbReference type="Proteomes" id="UP000274429">
    <property type="component" value="Unassembled WGS sequence"/>
</dbReference>
<reference evidence="1 2" key="2">
    <citation type="submission" date="2018-11" db="EMBL/GenBank/DDBJ databases">
        <authorList>
            <consortium name="Pathogen Informatics"/>
        </authorList>
    </citation>
    <scope>NUCLEOTIDE SEQUENCE [LARGE SCALE GENOMIC DNA]</scope>
</reference>
<evidence type="ECO:0000313" key="1">
    <source>
        <dbReference type="EMBL" id="VDM20146.1"/>
    </source>
</evidence>
<accession>A0A0R3WNZ9</accession>
<dbReference type="WBParaSite" id="TTAC_0000248701-mRNA-1">
    <property type="protein sequence ID" value="TTAC_0000248701-mRNA-1"/>
    <property type="gene ID" value="TTAC_0000248701"/>
</dbReference>
<sequence>MLRTYGVQERFKGEMTTHCRTLNHTSPIGVGVNTTQATVIHIDLTPVWIMRIAVDAEISPDSVHARARVGDHACASNTVTGCQGILSTIFLSLSICGLAFYHVYLSCREISTHEDVRHFPKTLRQMGRDNPFSKGNGFVNMLGVLCGPAPPSCIATGCRRLMTDVEGVTS</sequence>
<proteinExistence type="predicted"/>
<gene>
    <name evidence="1" type="ORF">TTAC_LOCUS2474</name>
</gene>
<organism evidence="3">
    <name type="scientific">Hydatigena taeniaeformis</name>
    <name type="common">Feline tapeworm</name>
    <name type="synonym">Taenia taeniaeformis</name>
    <dbReference type="NCBI Taxonomy" id="6205"/>
    <lineage>
        <taxon>Eukaryota</taxon>
        <taxon>Metazoa</taxon>
        <taxon>Spiralia</taxon>
        <taxon>Lophotrochozoa</taxon>
        <taxon>Platyhelminthes</taxon>
        <taxon>Cestoda</taxon>
        <taxon>Eucestoda</taxon>
        <taxon>Cyclophyllidea</taxon>
        <taxon>Taeniidae</taxon>
        <taxon>Hydatigera</taxon>
    </lineage>
</organism>